<organism evidence="1 2">
    <name type="scientific">Pluteus cervinus</name>
    <dbReference type="NCBI Taxonomy" id="181527"/>
    <lineage>
        <taxon>Eukaryota</taxon>
        <taxon>Fungi</taxon>
        <taxon>Dikarya</taxon>
        <taxon>Basidiomycota</taxon>
        <taxon>Agaricomycotina</taxon>
        <taxon>Agaricomycetes</taxon>
        <taxon>Agaricomycetidae</taxon>
        <taxon>Agaricales</taxon>
        <taxon>Pluteineae</taxon>
        <taxon>Pluteaceae</taxon>
        <taxon>Pluteus</taxon>
    </lineage>
</organism>
<reference evidence="1 2" key="1">
    <citation type="journal article" date="2019" name="Nat. Ecol. Evol.">
        <title>Megaphylogeny resolves global patterns of mushroom evolution.</title>
        <authorList>
            <person name="Varga T."/>
            <person name="Krizsan K."/>
            <person name="Foldi C."/>
            <person name="Dima B."/>
            <person name="Sanchez-Garcia M."/>
            <person name="Sanchez-Ramirez S."/>
            <person name="Szollosi G.J."/>
            <person name="Szarkandi J.G."/>
            <person name="Papp V."/>
            <person name="Albert L."/>
            <person name="Andreopoulos W."/>
            <person name="Angelini C."/>
            <person name="Antonin V."/>
            <person name="Barry K.W."/>
            <person name="Bougher N.L."/>
            <person name="Buchanan P."/>
            <person name="Buyck B."/>
            <person name="Bense V."/>
            <person name="Catcheside P."/>
            <person name="Chovatia M."/>
            <person name="Cooper J."/>
            <person name="Damon W."/>
            <person name="Desjardin D."/>
            <person name="Finy P."/>
            <person name="Geml J."/>
            <person name="Haridas S."/>
            <person name="Hughes K."/>
            <person name="Justo A."/>
            <person name="Karasinski D."/>
            <person name="Kautmanova I."/>
            <person name="Kiss B."/>
            <person name="Kocsube S."/>
            <person name="Kotiranta H."/>
            <person name="LaButti K.M."/>
            <person name="Lechner B.E."/>
            <person name="Liimatainen K."/>
            <person name="Lipzen A."/>
            <person name="Lukacs Z."/>
            <person name="Mihaltcheva S."/>
            <person name="Morgado L.N."/>
            <person name="Niskanen T."/>
            <person name="Noordeloos M.E."/>
            <person name="Ohm R.A."/>
            <person name="Ortiz-Santana B."/>
            <person name="Ovrebo C."/>
            <person name="Racz N."/>
            <person name="Riley R."/>
            <person name="Savchenko A."/>
            <person name="Shiryaev A."/>
            <person name="Soop K."/>
            <person name="Spirin V."/>
            <person name="Szebenyi C."/>
            <person name="Tomsovsky M."/>
            <person name="Tulloss R.E."/>
            <person name="Uehling J."/>
            <person name="Grigoriev I.V."/>
            <person name="Vagvolgyi C."/>
            <person name="Papp T."/>
            <person name="Martin F.M."/>
            <person name="Miettinen O."/>
            <person name="Hibbett D.S."/>
            <person name="Nagy L.G."/>
        </authorList>
    </citation>
    <scope>NUCLEOTIDE SEQUENCE [LARGE SCALE GENOMIC DNA]</scope>
    <source>
        <strain evidence="1 2">NL-1719</strain>
    </source>
</reference>
<evidence type="ECO:0000313" key="2">
    <source>
        <dbReference type="Proteomes" id="UP000308600"/>
    </source>
</evidence>
<protein>
    <submittedName>
        <fullName evidence="1">Uncharacterized protein</fullName>
    </submittedName>
</protein>
<accession>A0ACD3A6P8</accession>
<sequence length="206" mass="22354">MARLTIRSTKSTSPSPSAPRTFQPHQQRPSGSRYEGTTHTTESTSTDPSSTATPGRPRTSRTTDSSSLFAPTSSSTLAVASTSTSTLTLIKSGGGDSELNHEEVPEIEREAAVNTRLVSILEGDEEEEEGSDEEVQEVPNPALPSRQLRGDTYTAEVVQPAEELDSQLEESTTPASTPSSSSRLAFKKKERTLWYVPPIYAFPFLY</sequence>
<dbReference type="EMBL" id="ML208649">
    <property type="protein sequence ID" value="TFK61553.1"/>
    <property type="molecule type" value="Genomic_DNA"/>
</dbReference>
<keyword evidence="2" id="KW-1185">Reference proteome</keyword>
<dbReference type="Proteomes" id="UP000308600">
    <property type="component" value="Unassembled WGS sequence"/>
</dbReference>
<proteinExistence type="predicted"/>
<evidence type="ECO:0000313" key="1">
    <source>
        <dbReference type="EMBL" id="TFK61553.1"/>
    </source>
</evidence>
<name>A0ACD3A6P8_9AGAR</name>
<gene>
    <name evidence="1" type="ORF">BDN72DRAFT_438414</name>
</gene>